<organism evidence="2 3">
    <name type="scientific">Cryoendolithus antarcticus</name>
    <dbReference type="NCBI Taxonomy" id="1507870"/>
    <lineage>
        <taxon>Eukaryota</taxon>
        <taxon>Fungi</taxon>
        <taxon>Dikarya</taxon>
        <taxon>Ascomycota</taxon>
        <taxon>Pezizomycotina</taxon>
        <taxon>Dothideomycetes</taxon>
        <taxon>Dothideomycetidae</taxon>
        <taxon>Cladosporiales</taxon>
        <taxon>Cladosporiaceae</taxon>
        <taxon>Cryoendolithus</taxon>
    </lineage>
</organism>
<dbReference type="OrthoDB" id="3846653at2759"/>
<evidence type="ECO:0000256" key="1">
    <source>
        <dbReference type="SAM" id="Phobius"/>
    </source>
</evidence>
<keyword evidence="3" id="KW-1185">Reference proteome</keyword>
<dbReference type="AlphaFoldDB" id="A0A1V8SG50"/>
<dbReference type="EMBL" id="NAJO01000048">
    <property type="protein sequence ID" value="OQN98059.1"/>
    <property type="molecule type" value="Genomic_DNA"/>
</dbReference>
<feature type="transmembrane region" description="Helical" evidence="1">
    <location>
        <begin position="239"/>
        <end position="258"/>
    </location>
</feature>
<keyword evidence="1" id="KW-0812">Transmembrane</keyword>
<evidence type="ECO:0000313" key="2">
    <source>
        <dbReference type="EMBL" id="OQN98059.1"/>
    </source>
</evidence>
<name>A0A1V8SG50_9PEZI</name>
<sequence>MGLPRSANCGLDQQQYPSQFRYNEVAAALSIFFLIIVSLVLLWNIYHRLRQIFTQRQLIGSTGARQKEPILAVSPLSALLASVIGIVLIFGTWPQPLQGAGLLVIVLAQVSVLGSQDHSLKRKNLIDRVLEVLAVIVTAYGLQDAGNKYTEISGNGFHKWHDPSRSAEVAYGLTGSGFLICVIQQVLVTGSSLERDKRLVLKFCSALFVGMQTATFVLAAYIGAHTIPAGCVVFNTTKSIALVASALSLAYSIAIVVWRSCAVST</sequence>
<keyword evidence="1" id="KW-0472">Membrane</keyword>
<dbReference type="InParanoid" id="A0A1V8SG50"/>
<keyword evidence="1" id="KW-1133">Transmembrane helix</keyword>
<feature type="transmembrane region" description="Helical" evidence="1">
    <location>
        <begin position="25"/>
        <end position="46"/>
    </location>
</feature>
<proteinExistence type="predicted"/>
<feature type="transmembrane region" description="Helical" evidence="1">
    <location>
        <begin position="200"/>
        <end position="224"/>
    </location>
</feature>
<comment type="caution">
    <text evidence="2">The sequence shown here is derived from an EMBL/GenBank/DDBJ whole genome shotgun (WGS) entry which is preliminary data.</text>
</comment>
<feature type="transmembrane region" description="Helical" evidence="1">
    <location>
        <begin position="96"/>
        <end position="113"/>
    </location>
</feature>
<evidence type="ECO:0000313" key="3">
    <source>
        <dbReference type="Proteomes" id="UP000192596"/>
    </source>
</evidence>
<gene>
    <name evidence="2" type="ORF">B0A48_15891</name>
</gene>
<accession>A0A1V8SG50</accession>
<dbReference type="Proteomes" id="UP000192596">
    <property type="component" value="Unassembled WGS sequence"/>
</dbReference>
<reference evidence="3" key="1">
    <citation type="submission" date="2017-03" db="EMBL/GenBank/DDBJ databases">
        <title>Genomes of endolithic fungi from Antarctica.</title>
        <authorList>
            <person name="Coleine C."/>
            <person name="Masonjones S."/>
            <person name="Stajich J.E."/>
        </authorList>
    </citation>
    <scope>NUCLEOTIDE SEQUENCE [LARGE SCALE GENOMIC DNA]</scope>
    <source>
        <strain evidence="3">CCFEE 5527</strain>
    </source>
</reference>
<protein>
    <submittedName>
        <fullName evidence="2">Uncharacterized protein</fullName>
    </submittedName>
</protein>
<feature type="transmembrane region" description="Helical" evidence="1">
    <location>
        <begin position="70"/>
        <end position="90"/>
    </location>
</feature>